<dbReference type="AlphaFoldDB" id="A0A5B9DU87"/>
<accession>A0A5B9DU87</accession>
<reference evidence="2 3" key="1">
    <citation type="journal article" date="2015" name="Int. J. Syst. Evol. Microbiol.">
        <title>Youhaiella tibetensis gen. nov., sp. nov., isolated from subsurface sediment.</title>
        <authorList>
            <person name="Wang Y.X."/>
            <person name="Huang F.Q."/>
            <person name="Nogi Y."/>
            <person name="Pang S.J."/>
            <person name="Wang P.K."/>
            <person name="Lv J."/>
        </authorList>
    </citation>
    <scope>NUCLEOTIDE SEQUENCE [LARGE SCALE GENOMIC DNA]</scope>
    <source>
        <strain evidence="3">fig4</strain>
    </source>
</reference>
<proteinExistence type="predicted"/>
<evidence type="ECO:0000259" key="1">
    <source>
        <dbReference type="Pfam" id="PF18894"/>
    </source>
</evidence>
<keyword evidence="3" id="KW-1185">Reference proteome</keyword>
<dbReference type="KEGG" id="yti:FNA67_09560"/>
<gene>
    <name evidence="2" type="ORF">FNA67_09560</name>
</gene>
<organism evidence="2 3">
    <name type="scientific">Paradevosia tibetensis</name>
    <dbReference type="NCBI Taxonomy" id="1447062"/>
    <lineage>
        <taxon>Bacteria</taxon>
        <taxon>Pseudomonadati</taxon>
        <taxon>Pseudomonadota</taxon>
        <taxon>Alphaproteobacteria</taxon>
        <taxon>Hyphomicrobiales</taxon>
        <taxon>Devosiaceae</taxon>
        <taxon>Paradevosia</taxon>
    </lineage>
</organism>
<dbReference type="Proteomes" id="UP000321062">
    <property type="component" value="Chromosome"/>
</dbReference>
<dbReference type="Pfam" id="PF18894">
    <property type="entry name" value="PhageMetallopep"/>
    <property type="match status" value="1"/>
</dbReference>
<dbReference type="EMBL" id="CP041690">
    <property type="protein sequence ID" value="QEE22757.1"/>
    <property type="molecule type" value="Genomic_DNA"/>
</dbReference>
<feature type="domain" description="Putative phage metallopeptidase" evidence="1">
    <location>
        <begin position="27"/>
        <end position="183"/>
    </location>
</feature>
<protein>
    <recommendedName>
        <fullName evidence="1">Putative phage metallopeptidase domain-containing protein</fullName>
    </recommendedName>
</protein>
<sequence>MNRPMPPHETLGNSAEPVFAPAPELIAWARETFIDEGAPLLNEDHRHLRWANIGALWTNVPNGHAGRRIVGQCEMGLPPTGKWGRARIERQLLDWFGEVPTFLLTFDAEYASSCSDAQFMALVEHELYHAGQERDAFGAPRFSKKTGKPIYGIRGHDVEEFVGVVRRYGASAAHIEELVAAANADPEIARVEIARACGTCQLRAA</sequence>
<dbReference type="InterPro" id="IPR043998">
    <property type="entry name" value="Put_Metallopep"/>
</dbReference>
<evidence type="ECO:0000313" key="2">
    <source>
        <dbReference type="EMBL" id="QEE22757.1"/>
    </source>
</evidence>
<dbReference type="OrthoDB" id="6933687at2"/>
<name>A0A5B9DU87_9HYPH</name>
<evidence type="ECO:0000313" key="3">
    <source>
        <dbReference type="Proteomes" id="UP000321062"/>
    </source>
</evidence>